<sequence length="318" mass="34625">GDIAAVVGLKNSYTGQTLCDQDNQIVLESIDFPEPVVSFAIEPKTKSDQEKLGLALAKLSQEDPTFSIQSDTETGQTIISGMGELHLEVKVRLLKDEYGIEVSTGQPQVAYRETIEAAFTHREILKKQTGGAGQFADMTITVEPKERGEGYEFVNQIKGGAIPTEYIPSVDKGIQQAHKTGVLGGFPTVDFKVTLSDGSYHEVDSNTDTFRICAQRAFREAMKNASPILLEPVMKVVVSTPDDYVGDVTGALSSKRGVIKSMNPKGKQQEIVASVPLGNMFGWINDLRSMSKGKANSVMEFEKYEKVPGNLVEELVGN</sequence>
<keyword evidence="4" id="KW-0342">GTP-binding</keyword>
<evidence type="ECO:0000259" key="5">
    <source>
        <dbReference type="SMART" id="SM00838"/>
    </source>
</evidence>
<dbReference type="Pfam" id="PF00679">
    <property type="entry name" value="EFG_C"/>
    <property type="match status" value="1"/>
</dbReference>
<dbReference type="InterPro" id="IPR014721">
    <property type="entry name" value="Ribsml_uS5_D2-typ_fold_subgr"/>
</dbReference>
<protein>
    <submittedName>
        <fullName evidence="7">Elongation factor G</fullName>
    </submittedName>
</protein>
<dbReference type="SMART" id="SM00838">
    <property type="entry name" value="EFG_C"/>
    <property type="match status" value="1"/>
</dbReference>
<dbReference type="GO" id="GO:0005525">
    <property type="term" value="F:GTP binding"/>
    <property type="evidence" value="ECO:0007669"/>
    <property type="project" value="UniProtKB-KW"/>
</dbReference>
<evidence type="ECO:0000256" key="1">
    <source>
        <dbReference type="ARBA" id="ARBA00022741"/>
    </source>
</evidence>
<reference evidence="7" key="2">
    <citation type="journal article" date="2021" name="Microbiome">
        <title>Successional dynamics and alternative stable states in a saline activated sludge microbial community over 9 years.</title>
        <authorList>
            <person name="Wang Y."/>
            <person name="Ye J."/>
            <person name="Ju F."/>
            <person name="Liu L."/>
            <person name="Boyd J.A."/>
            <person name="Deng Y."/>
            <person name="Parks D.H."/>
            <person name="Jiang X."/>
            <person name="Yin X."/>
            <person name="Woodcroft B.J."/>
            <person name="Tyson G.W."/>
            <person name="Hugenholtz P."/>
            <person name="Polz M.F."/>
            <person name="Zhang T."/>
        </authorList>
    </citation>
    <scope>NUCLEOTIDE SEQUENCE</scope>
    <source>
        <strain evidence="7">HKST-UBA11</strain>
    </source>
</reference>
<gene>
    <name evidence="7" type="primary">fusA</name>
    <name evidence="7" type="ORF">KC717_04105</name>
</gene>
<dbReference type="SMART" id="SM00889">
    <property type="entry name" value="EFG_IV"/>
    <property type="match status" value="1"/>
</dbReference>
<proteinExistence type="predicted"/>
<feature type="domain" description="Translation elongation factor EFG/EF2" evidence="6">
    <location>
        <begin position="108"/>
        <end position="226"/>
    </location>
</feature>
<dbReference type="Gene3D" id="3.30.70.870">
    <property type="entry name" value="Elongation Factor G (Translational Gtpase), domain 3"/>
    <property type="match status" value="1"/>
</dbReference>
<dbReference type="AlphaFoldDB" id="A0A955L956"/>
<dbReference type="FunFam" id="3.30.230.10:FF:000003">
    <property type="entry name" value="Elongation factor G"/>
    <property type="match status" value="1"/>
</dbReference>
<keyword evidence="1" id="KW-0547">Nucleotide-binding</keyword>
<dbReference type="Gene3D" id="2.40.30.10">
    <property type="entry name" value="Translation factors"/>
    <property type="match status" value="1"/>
</dbReference>
<organism evidence="7 8">
    <name type="scientific">Candidatus Dojkabacteria bacterium</name>
    <dbReference type="NCBI Taxonomy" id="2099670"/>
    <lineage>
        <taxon>Bacteria</taxon>
        <taxon>Candidatus Dojkabacteria</taxon>
    </lineage>
</organism>
<dbReference type="EMBL" id="JAGQLH010000047">
    <property type="protein sequence ID" value="MCA9385806.1"/>
    <property type="molecule type" value="Genomic_DNA"/>
</dbReference>
<dbReference type="Proteomes" id="UP000754563">
    <property type="component" value="Unassembled WGS sequence"/>
</dbReference>
<accession>A0A955L956</accession>
<evidence type="ECO:0000259" key="6">
    <source>
        <dbReference type="SMART" id="SM00889"/>
    </source>
</evidence>
<dbReference type="InterPro" id="IPR035649">
    <property type="entry name" value="EFG_V"/>
</dbReference>
<dbReference type="FunFam" id="3.30.70.870:FF:000001">
    <property type="entry name" value="Elongation factor G"/>
    <property type="match status" value="1"/>
</dbReference>
<reference evidence="7" key="1">
    <citation type="submission" date="2020-04" db="EMBL/GenBank/DDBJ databases">
        <authorList>
            <person name="Zhang T."/>
        </authorList>
    </citation>
    <scope>NUCLEOTIDE SEQUENCE</scope>
    <source>
        <strain evidence="7">HKST-UBA11</strain>
    </source>
</reference>
<evidence type="ECO:0000313" key="8">
    <source>
        <dbReference type="Proteomes" id="UP000754563"/>
    </source>
</evidence>
<dbReference type="GO" id="GO:0003746">
    <property type="term" value="F:translation elongation factor activity"/>
    <property type="evidence" value="ECO:0007669"/>
    <property type="project" value="UniProtKB-KW"/>
</dbReference>
<dbReference type="CDD" id="cd01434">
    <property type="entry name" value="EFG_mtEFG1_IV"/>
    <property type="match status" value="1"/>
</dbReference>
<dbReference type="CDD" id="cd16262">
    <property type="entry name" value="EFG_III"/>
    <property type="match status" value="1"/>
</dbReference>
<dbReference type="InterPro" id="IPR041095">
    <property type="entry name" value="EFG_II"/>
</dbReference>
<dbReference type="InterPro" id="IPR009022">
    <property type="entry name" value="EFG_III"/>
</dbReference>
<evidence type="ECO:0000313" key="7">
    <source>
        <dbReference type="EMBL" id="MCA9385806.1"/>
    </source>
</evidence>
<dbReference type="SUPFAM" id="SSF54211">
    <property type="entry name" value="Ribosomal protein S5 domain 2-like"/>
    <property type="match status" value="1"/>
</dbReference>
<dbReference type="Pfam" id="PF03764">
    <property type="entry name" value="EFG_IV"/>
    <property type="match status" value="1"/>
</dbReference>
<comment type="caution">
    <text evidence="7">The sequence shown here is derived from an EMBL/GenBank/DDBJ whole genome shotgun (WGS) entry which is preliminary data.</text>
</comment>
<dbReference type="Gene3D" id="3.30.230.10">
    <property type="match status" value="1"/>
</dbReference>
<keyword evidence="3" id="KW-0648">Protein biosynthesis</keyword>
<feature type="domain" description="Elongation factor EFG" evidence="5">
    <location>
        <begin position="228"/>
        <end position="315"/>
    </location>
</feature>
<evidence type="ECO:0000256" key="2">
    <source>
        <dbReference type="ARBA" id="ARBA00022768"/>
    </source>
</evidence>
<dbReference type="InterPro" id="IPR005517">
    <property type="entry name" value="Transl_elong_EFG/EF2_IV"/>
</dbReference>
<evidence type="ECO:0000256" key="4">
    <source>
        <dbReference type="ARBA" id="ARBA00023134"/>
    </source>
</evidence>
<dbReference type="InterPro" id="IPR035647">
    <property type="entry name" value="EFG_III/V"/>
</dbReference>
<dbReference type="InterPro" id="IPR020568">
    <property type="entry name" value="Ribosomal_Su5_D2-typ_SF"/>
</dbReference>
<feature type="non-terminal residue" evidence="7">
    <location>
        <position position="1"/>
    </location>
</feature>
<dbReference type="InterPro" id="IPR047872">
    <property type="entry name" value="EFG_IV"/>
</dbReference>
<dbReference type="PANTHER" id="PTHR43261">
    <property type="entry name" value="TRANSLATION ELONGATION FACTOR G-RELATED"/>
    <property type="match status" value="1"/>
</dbReference>
<dbReference type="Gene3D" id="3.30.70.240">
    <property type="match status" value="1"/>
</dbReference>
<keyword evidence="2 7" id="KW-0251">Elongation factor</keyword>
<dbReference type="InterPro" id="IPR000640">
    <property type="entry name" value="EFG_V-like"/>
</dbReference>
<dbReference type="PANTHER" id="PTHR43261:SF1">
    <property type="entry name" value="RIBOSOME-RELEASING FACTOR 2, MITOCHONDRIAL"/>
    <property type="match status" value="1"/>
</dbReference>
<name>A0A955L956_9BACT</name>
<dbReference type="SUPFAM" id="SSF54980">
    <property type="entry name" value="EF-G C-terminal domain-like"/>
    <property type="match status" value="2"/>
</dbReference>
<dbReference type="Pfam" id="PF14492">
    <property type="entry name" value="EFG_III"/>
    <property type="match status" value="1"/>
</dbReference>
<dbReference type="GO" id="GO:0032790">
    <property type="term" value="P:ribosome disassembly"/>
    <property type="evidence" value="ECO:0007669"/>
    <property type="project" value="TreeGrafter"/>
</dbReference>
<evidence type="ECO:0000256" key="3">
    <source>
        <dbReference type="ARBA" id="ARBA00022917"/>
    </source>
</evidence>
<dbReference type="CDD" id="cd03713">
    <property type="entry name" value="EFG_mtEFG_C"/>
    <property type="match status" value="1"/>
</dbReference>
<dbReference type="FunFam" id="3.30.70.240:FF:000001">
    <property type="entry name" value="Elongation factor G"/>
    <property type="match status" value="1"/>
</dbReference>